<dbReference type="InterPro" id="IPR003280">
    <property type="entry name" value="2pore_dom_K_chnl"/>
</dbReference>
<feature type="compositionally biased region" description="Low complexity" evidence="8">
    <location>
        <begin position="270"/>
        <end position="295"/>
    </location>
</feature>
<dbReference type="InterPro" id="IPR013099">
    <property type="entry name" value="K_chnl_dom"/>
</dbReference>
<evidence type="ECO:0000256" key="9">
    <source>
        <dbReference type="SAM" id="Phobius"/>
    </source>
</evidence>
<reference evidence="12" key="1">
    <citation type="submission" date="2016-06" db="EMBL/GenBank/DDBJ databases">
        <title>Complete genome sequence of Actinoalloteichus fjordicus DSM 46855 (=ADI127-17), type strain of the new species Actinoalloteichus fjordicus.</title>
        <authorList>
            <person name="Ruckert C."/>
            <person name="Nouioui I."/>
            <person name="Willmese J."/>
            <person name="van Wezel G."/>
            <person name="Klenk H.-P."/>
            <person name="Kalinowski J."/>
            <person name="Zotchev S.B."/>
        </authorList>
    </citation>
    <scope>NUCLEOTIDE SEQUENCE [LARGE SCALE GENOMIC DNA]</scope>
    <source>
        <strain evidence="12">ADI127-7</strain>
    </source>
</reference>
<evidence type="ECO:0000256" key="7">
    <source>
        <dbReference type="ARBA" id="ARBA00023303"/>
    </source>
</evidence>
<dbReference type="PANTHER" id="PTHR11537:SF254">
    <property type="entry name" value="POTASSIUM VOLTAGE-GATED CHANNEL PROTEIN SHAB"/>
    <property type="match status" value="1"/>
</dbReference>
<evidence type="ECO:0000256" key="8">
    <source>
        <dbReference type="SAM" id="MobiDB-lite"/>
    </source>
</evidence>
<feature type="domain" description="Potassium channel" evidence="10">
    <location>
        <begin position="121"/>
        <end position="198"/>
    </location>
</feature>
<feature type="transmembrane region" description="Helical" evidence="9">
    <location>
        <begin position="110"/>
        <end position="131"/>
    </location>
</feature>
<feature type="compositionally biased region" description="Low complexity" evidence="8">
    <location>
        <begin position="244"/>
        <end position="258"/>
    </location>
</feature>
<feature type="transmembrane region" description="Helical" evidence="9">
    <location>
        <begin position="174"/>
        <end position="199"/>
    </location>
</feature>
<dbReference type="Gene3D" id="1.20.5.110">
    <property type="match status" value="1"/>
</dbReference>
<keyword evidence="5" id="KW-0406">Ion transport</keyword>
<feature type="transmembrane region" description="Helical" evidence="9">
    <location>
        <begin position="41"/>
        <end position="60"/>
    </location>
</feature>
<gene>
    <name evidence="11" type="ORF">UA74_03670</name>
</gene>
<evidence type="ECO:0000256" key="2">
    <source>
        <dbReference type="ARBA" id="ARBA00022448"/>
    </source>
</evidence>
<dbReference type="Gene3D" id="1.10.287.70">
    <property type="match status" value="1"/>
</dbReference>
<organism evidence="11 12">
    <name type="scientific">Actinoalloteichus fjordicus</name>
    <dbReference type="NCBI Taxonomy" id="1612552"/>
    <lineage>
        <taxon>Bacteria</taxon>
        <taxon>Bacillati</taxon>
        <taxon>Actinomycetota</taxon>
        <taxon>Actinomycetes</taxon>
        <taxon>Pseudonocardiales</taxon>
        <taxon>Pseudonocardiaceae</taxon>
        <taxon>Actinoalloteichus</taxon>
    </lineage>
</organism>
<feature type="transmembrane region" description="Helical" evidence="9">
    <location>
        <begin position="12"/>
        <end position="35"/>
    </location>
</feature>
<dbReference type="GO" id="GO:0008076">
    <property type="term" value="C:voltage-gated potassium channel complex"/>
    <property type="evidence" value="ECO:0007669"/>
    <property type="project" value="InterPro"/>
</dbReference>
<feature type="region of interest" description="Disordered" evidence="8">
    <location>
        <begin position="233"/>
        <end position="316"/>
    </location>
</feature>
<dbReference type="GO" id="GO:0005249">
    <property type="term" value="F:voltage-gated potassium channel activity"/>
    <property type="evidence" value="ECO:0007669"/>
    <property type="project" value="InterPro"/>
</dbReference>
<dbReference type="EMBL" id="CP016076">
    <property type="protein sequence ID" value="APU12814.1"/>
    <property type="molecule type" value="Genomic_DNA"/>
</dbReference>
<dbReference type="Proteomes" id="UP000185511">
    <property type="component" value="Chromosome"/>
</dbReference>
<comment type="subcellular location">
    <subcellularLocation>
        <location evidence="1">Membrane</location>
        <topology evidence="1">Multi-pass membrane protein</topology>
    </subcellularLocation>
</comment>
<protein>
    <submittedName>
        <fullName evidence="11">Kef-type K+ ransport system, predicted NAD-binding component</fullName>
    </submittedName>
</protein>
<dbReference type="KEGG" id="acad:UA74_03670"/>
<dbReference type="AlphaFoldDB" id="A0AAC9PQ78"/>
<dbReference type="RefSeq" id="WP_075738923.1">
    <property type="nucleotide sequence ID" value="NZ_CP016076.1"/>
</dbReference>
<keyword evidence="6 9" id="KW-0472">Membrane</keyword>
<evidence type="ECO:0000256" key="4">
    <source>
        <dbReference type="ARBA" id="ARBA00022989"/>
    </source>
</evidence>
<keyword evidence="4 9" id="KW-1133">Transmembrane helix</keyword>
<dbReference type="PRINTS" id="PR01333">
    <property type="entry name" value="2POREKCHANEL"/>
</dbReference>
<proteinExistence type="predicted"/>
<evidence type="ECO:0000256" key="6">
    <source>
        <dbReference type="ARBA" id="ARBA00023136"/>
    </source>
</evidence>
<accession>A0AAC9PQ78</accession>
<evidence type="ECO:0000313" key="12">
    <source>
        <dbReference type="Proteomes" id="UP000185511"/>
    </source>
</evidence>
<dbReference type="SUPFAM" id="SSF81324">
    <property type="entry name" value="Voltage-gated potassium channels"/>
    <property type="match status" value="1"/>
</dbReference>
<dbReference type="Pfam" id="PF07885">
    <property type="entry name" value="Ion_trans_2"/>
    <property type="match status" value="1"/>
</dbReference>
<evidence type="ECO:0000256" key="5">
    <source>
        <dbReference type="ARBA" id="ARBA00023065"/>
    </source>
</evidence>
<keyword evidence="3 9" id="KW-0812">Transmembrane</keyword>
<keyword evidence="12" id="KW-1185">Reference proteome</keyword>
<sequence length="316" mass="32658">MSRLQRYERVSAPVLTVLALLFLAVFAVQVVWLGAPRWSQVALGVANLLIWLVFLADLIVRCTLSEHPLRFLLTHPVDVLVVVLPVLRPLRVLRVFAAGQLLLSRKAGVLRAGQAVVFAVVVLVVVGSLAVLEAERFVPGSNIHTVADALWWAITTVTTVGYGDVYPVSDVGQLVAAALMLVGISLLGVVTAGMSSWFISSSREGAQRSSDVVIAARLSGLENDLGRLLAAQGLDPAPRRGDGTAQAASSSTASAAAAPEPTRRADLTQATDRSAPTAGAAADSAPASSAGPGDSRPADAPPPDPPADSPPAAGPV</sequence>
<dbReference type="PANTHER" id="PTHR11537">
    <property type="entry name" value="VOLTAGE-GATED POTASSIUM CHANNEL"/>
    <property type="match status" value="1"/>
</dbReference>
<dbReference type="GO" id="GO:0001508">
    <property type="term" value="P:action potential"/>
    <property type="evidence" value="ECO:0007669"/>
    <property type="project" value="TreeGrafter"/>
</dbReference>
<keyword evidence="2" id="KW-0813">Transport</keyword>
<evidence type="ECO:0000313" key="11">
    <source>
        <dbReference type="EMBL" id="APU12814.1"/>
    </source>
</evidence>
<evidence type="ECO:0000259" key="10">
    <source>
        <dbReference type="Pfam" id="PF07885"/>
    </source>
</evidence>
<name>A0AAC9PQ78_9PSEU</name>
<feature type="compositionally biased region" description="Pro residues" evidence="8">
    <location>
        <begin position="299"/>
        <end position="316"/>
    </location>
</feature>
<evidence type="ECO:0000256" key="1">
    <source>
        <dbReference type="ARBA" id="ARBA00004141"/>
    </source>
</evidence>
<keyword evidence="7" id="KW-0407">Ion channel</keyword>
<evidence type="ECO:0000256" key="3">
    <source>
        <dbReference type="ARBA" id="ARBA00022692"/>
    </source>
</evidence>
<dbReference type="InterPro" id="IPR028325">
    <property type="entry name" value="VG_K_chnl"/>
</dbReference>